<evidence type="ECO:0000256" key="1">
    <source>
        <dbReference type="SAM" id="Phobius"/>
    </source>
</evidence>
<sequence length="334" mass="35739">MITEHSTKGFGLIEIVIVTALVSGLLFVFSQAGAFALKLLRHEKETLEMTLLAEEGTEAVRSLRDESWTDNIDAHDEGADHYLTLENGKWEISHTPAPSVGQYERFVVIESVFRDAHDKIAPSGAADPGTRKMTVRVTKGSRTVSLVGYLTDFQQYIPRPAEAIAVSYEGATNDADLIAFPSNNTGGGDPSQSFTTPASAIRVTKVSLLLRRATAAPSNIYAELRTAPDDTPAISASAAVGSASIPQGTAAWVDFVFPVPISLSVATSYTIRLRSIPDSAVAFSGSAGALRWWYLQSGAQGPYAGGIARRFIGSSGQGLALDQYDFGFRVYALQ</sequence>
<evidence type="ECO:0000313" key="3">
    <source>
        <dbReference type="Proteomes" id="UP000177177"/>
    </source>
</evidence>
<dbReference type="AlphaFoldDB" id="A0A1G2KUV5"/>
<accession>A0A1G2KUV5</accession>
<name>A0A1G2KUV5_9BACT</name>
<proteinExistence type="predicted"/>
<keyword evidence="1" id="KW-0812">Transmembrane</keyword>
<dbReference type="EMBL" id="MHQN01000022">
    <property type="protein sequence ID" value="OHA03218.1"/>
    <property type="molecule type" value="Genomic_DNA"/>
</dbReference>
<keyword evidence="1" id="KW-0472">Membrane</keyword>
<comment type="caution">
    <text evidence="2">The sequence shown here is derived from an EMBL/GenBank/DDBJ whole genome shotgun (WGS) entry which is preliminary data.</text>
</comment>
<feature type="transmembrane region" description="Helical" evidence="1">
    <location>
        <begin position="12"/>
        <end position="37"/>
    </location>
</feature>
<keyword evidence="1" id="KW-1133">Transmembrane helix</keyword>
<evidence type="ECO:0000313" key="2">
    <source>
        <dbReference type="EMBL" id="OHA03218.1"/>
    </source>
</evidence>
<dbReference type="Proteomes" id="UP000177177">
    <property type="component" value="Unassembled WGS sequence"/>
</dbReference>
<gene>
    <name evidence="2" type="ORF">A3C92_01765</name>
</gene>
<reference evidence="2 3" key="1">
    <citation type="journal article" date="2016" name="Nat. Commun.">
        <title>Thousands of microbial genomes shed light on interconnected biogeochemical processes in an aquifer system.</title>
        <authorList>
            <person name="Anantharaman K."/>
            <person name="Brown C.T."/>
            <person name="Hug L.A."/>
            <person name="Sharon I."/>
            <person name="Castelle C.J."/>
            <person name="Probst A.J."/>
            <person name="Thomas B.C."/>
            <person name="Singh A."/>
            <person name="Wilkins M.J."/>
            <person name="Karaoz U."/>
            <person name="Brodie E.L."/>
            <person name="Williams K.H."/>
            <person name="Hubbard S.S."/>
            <person name="Banfield J.F."/>
        </authorList>
    </citation>
    <scope>NUCLEOTIDE SEQUENCE [LARGE SCALE GENOMIC DNA]</scope>
</reference>
<organism evidence="2 3">
    <name type="scientific">Candidatus Sungbacteria bacterium RIFCSPHIGHO2_02_FULL_53_17</name>
    <dbReference type="NCBI Taxonomy" id="1802275"/>
    <lineage>
        <taxon>Bacteria</taxon>
        <taxon>Candidatus Sungiibacteriota</taxon>
    </lineage>
</organism>
<protein>
    <submittedName>
        <fullName evidence="2">Uncharacterized protein</fullName>
    </submittedName>
</protein>